<evidence type="ECO:0000256" key="2">
    <source>
        <dbReference type="PIRSR" id="PIRSR006232-1"/>
    </source>
</evidence>
<comment type="cofactor">
    <cofactor evidence="2">
        <name>Fe cation</name>
        <dbReference type="ChEBI" id="CHEBI:24875"/>
    </cofactor>
    <text evidence="2">Binds 1 Fe cation per subunit.</text>
</comment>
<dbReference type="InterPro" id="IPR014710">
    <property type="entry name" value="RmlC-like_jellyroll"/>
</dbReference>
<organism evidence="6">
    <name type="scientific">Methyloraptor flagellatus</name>
    <dbReference type="NCBI Taxonomy" id="3162530"/>
    <lineage>
        <taxon>Bacteria</taxon>
        <taxon>Pseudomonadati</taxon>
        <taxon>Pseudomonadota</taxon>
        <taxon>Alphaproteobacteria</taxon>
        <taxon>Hyphomicrobiales</taxon>
        <taxon>Ancalomicrobiaceae</taxon>
        <taxon>Methyloraptor</taxon>
    </lineage>
</organism>
<dbReference type="InterPro" id="IPR012093">
    <property type="entry name" value="Pirin"/>
</dbReference>
<proteinExistence type="inferred from homology"/>
<evidence type="ECO:0000259" key="4">
    <source>
        <dbReference type="Pfam" id="PF02678"/>
    </source>
</evidence>
<dbReference type="SUPFAM" id="SSF51182">
    <property type="entry name" value="RmlC-like cupins"/>
    <property type="match status" value="1"/>
</dbReference>
<dbReference type="RefSeq" id="WP_407049393.1">
    <property type="nucleotide sequence ID" value="NZ_CP158568.1"/>
</dbReference>
<dbReference type="CDD" id="cd02247">
    <property type="entry name" value="cupin_pirin_C"/>
    <property type="match status" value="1"/>
</dbReference>
<dbReference type="Pfam" id="PF05726">
    <property type="entry name" value="Pirin_C"/>
    <property type="match status" value="1"/>
</dbReference>
<dbReference type="Pfam" id="PF02678">
    <property type="entry name" value="Pirin"/>
    <property type="match status" value="1"/>
</dbReference>
<protein>
    <submittedName>
        <fullName evidence="6">Pirin family protein</fullName>
    </submittedName>
</protein>
<keyword evidence="2" id="KW-0479">Metal-binding</keyword>
<dbReference type="Gene3D" id="2.60.120.10">
    <property type="entry name" value="Jelly Rolls"/>
    <property type="match status" value="2"/>
</dbReference>
<evidence type="ECO:0000259" key="5">
    <source>
        <dbReference type="Pfam" id="PF05726"/>
    </source>
</evidence>
<keyword evidence="2" id="KW-0408">Iron</keyword>
<dbReference type="AlphaFoldDB" id="A0AAU7X925"/>
<dbReference type="EMBL" id="CP158568">
    <property type="protein sequence ID" value="XBY44301.1"/>
    <property type="molecule type" value="Genomic_DNA"/>
</dbReference>
<dbReference type="PIRSF" id="PIRSF006232">
    <property type="entry name" value="Pirin"/>
    <property type="match status" value="1"/>
</dbReference>
<evidence type="ECO:0000313" key="6">
    <source>
        <dbReference type="EMBL" id="XBY44301.1"/>
    </source>
</evidence>
<gene>
    <name evidence="6" type="ORF">ABS361_20130</name>
</gene>
<feature type="binding site" evidence="2">
    <location>
        <position position="105"/>
    </location>
    <ligand>
        <name>Fe cation</name>
        <dbReference type="ChEBI" id="CHEBI:24875"/>
    </ligand>
</feature>
<feature type="binding site" evidence="2">
    <location>
        <position position="63"/>
    </location>
    <ligand>
        <name>Fe cation</name>
        <dbReference type="ChEBI" id="CHEBI:24875"/>
    </ligand>
</feature>
<sequence length="299" mass="32308">MTTLSPSIENLIVPRVTDLGGFNVRRALPTAGRKMVGPFIFLDQMGPAEFLTETGLDVRPHPHIGLATVTYLIEGQIFHRDSLGTELPIQPGDVNWMSAGRGIVHSERTPPELRPTGSKLFGLQSWVALPEDKEEGDPSFSHIGIGALPMIEAEGKVIRVIAGTLWGATAPTPTASDTIYADVTLEPGASLPLDAVTEERAVYTLSGEIDVAGDRLEAGALVVFRPGDPITIRALTPTRLFVLGGASMNGPRYIWWNFVSSRRERILSAKADWEAGKFDAVPNESEWIPTPVGNPRIIG</sequence>
<feature type="domain" description="Pirin N-terminal" evidence="4">
    <location>
        <begin position="22"/>
        <end position="127"/>
    </location>
</feature>
<dbReference type="InterPro" id="IPR003829">
    <property type="entry name" value="Pirin_N_dom"/>
</dbReference>
<reference evidence="6" key="1">
    <citation type="submission" date="2024-06" db="EMBL/GenBank/DDBJ databases">
        <title>Methylostella associata gen. nov., sp. nov., a novel Ancalomicrobiaceae-affiliated facultatively methylotrophic bacteria that feed on methanotrophs of the genus Methylococcus.</title>
        <authorList>
            <person name="Saltykova V."/>
            <person name="Danilova O.V."/>
            <person name="Oshkin I.Y."/>
            <person name="Belova S.E."/>
            <person name="Pimenov N.V."/>
            <person name="Dedysh S.N."/>
        </authorList>
    </citation>
    <scope>NUCLEOTIDE SEQUENCE</scope>
    <source>
        <strain evidence="6">S20</strain>
    </source>
</reference>
<name>A0AAU7X925_9HYPH</name>
<dbReference type="KEGG" id="mflg:ABS361_20130"/>
<feature type="binding site" evidence="2">
    <location>
        <position position="107"/>
    </location>
    <ligand>
        <name>Fe cation</name>
        <dbReference type="ChEBI" id="CHEBI:24875"/>
    </ligand>
</feature>
<feature type="binding site" evidence="2">
    <location>
        <position position="61"/>
    </location>
    <ligand>
        <name>Fe cation</name>
        <dbReference type="ChEBI" id="CHEBI:24875"/>
    </ligand>
</feature>
<dbReference type="PANTHER" id="PTHR13903">
    <property type="entry name" value="PIRIN-RELATED"/>
    <property type="match status" value="1"/>
</dbReference>
<feature type="domain" description="Pirin C-terminal" evidence="5">
    <location>
        <begin position="180"/>
        <end position="279"/>
    </location>
</feature>
<evidence type="ECO:0000256" key="3">
    <source>
        <dbReference type="RuleBase" id="RU003457"/>
    </source>
</evidence>
<dbReference type="PANTHER" id="PTHR13903:SF8">
    <property type="entry name" value="PIRIN"/>
    <property type="match status" value="1"/>
</dbReference>
<dbReference type="InterPro" id="IPR011051">
    <property type="entry name" value="RmlC_Cupin_sf"/>
</dbReference>
<dbReference type="CDD" id="cd02909">
    <property type="entry name" value="cupin_pirin_N"/>
    <property type="match status" value="1"/>
</dbReference>
<accession>A0AAU7X925</accession>
<comment type="similarity">
    <text evidence="1 3">Belongs to the pirin family.</text>
</comment>
<evidence type="ECO:0000256" key="1">
    <source>
        <dbReference type="ARBA" id="ARBA00008416"/>
    </source>
</evidence>
<dbReference type="GO" id="GO:0046872">
    <property type="term" value="F:metal ion binding"/>
    <property type="evidence" value="ECO:0007669"/>
    <property type="project" value="UniProtKB-KW"/>
</dbReference>
<dbReference type="InterPro" id="IPR008778">
    <property type="entry name" value="Pirin_C_dom"/>
</dbReference>